<dbReference type="Pfam" id="PF00873">
    <property type="entry name" value="ACR_tran"/>
    <property type="match status" value="1"/>
</dbReference>
<name>A0A3D2SRG6_9GAMM</name>
<organism evidence="2 3">
    <name type="scientific">Acinetobacter ursingii</name>
    <dbReference type="NCBI Taxonomy" id="108980"/>
    <lineage>
        <taxon>Bacteria</taxon>
        <taxon>Pseudomonadati</taxon>
        <taxon>Pseudomonadota</taxon>
        <taxon>Gammaproteobacteria</taxon>
        <taxon>Moraxellales</taxon>
        <taxon>Moraxellaceae</taxon>
        <taxon>Acinetobacter</taxon>
    </lineage>
</organism>
<dbReference type="GO" id="GO:0042910">
    <property type="term" value="F:xenobiotic transmembrane transporter activity"/>
    <property type="evidence" value="ECO:0007669"/>
    <property type="project" value="TreeGrafter"/>
</dbReference>
<dbReference type="GO" id="GO:0005886">
    <property type="term" value="C:plasma membrane"/>
    <property type="evidence" value="ECO:0007669"/>
    <property type="project" value="TreeGrafter"/>
</dbReference>
<keyword evidence="1" id="KW-0472">Membrane</keyword>
<dbReference type="Gene3D" id="3.30.2090.10">
    <property type="entry name" value="Multidrug efflux transporter AcrB TolC docking domain, DN and DC subdomains"/>
    <property type="match status" value="1"/>
</dbReference>
<dbReference type="PANTHER" id="PTHR32063">
    <property type="match status" value="1"/>
</dbReference>
<accession>A0A3D2SRG6</accession>
<sequence length="280" mass="31614">MKFNLSEWALNNKGIILYLMLLLAIVGIISYSKLSQSEDPPFTFKVMVVQTYWPGATAQEVSLQVTDRIEKELMTTGQYEKIMAYSRPGESMVTFVAKDSLKSDQIPDVWYNVRKKVGDIKQQLPAGVQGPFFNDEFGDTFGNIYVLTGKDYDYAVLKEYADRLQLQLQRVKDVGKVELVGLQDQKIWIELSNTKAAQLGIPVTAIQEALQKQNSINNAGFFETGTDRIQIRVTGALQNVDDLKHMPLLIGNRTIQLGDVAEVYRGFSEPAQPRMRFMGE</sequence>
<feature type="non-terminal residue" evidence="2">
    <location>
        <position position="280"/>
    </location>
</feature>
<dbReference type="SUPFAM" id="SSF82714">
    <property type="entry name" value="Multidrug efflux transporter AcrB TolC docking domain, DN and DC subdomains"/>
    <property type="match status" value="1"/>
</dbReference>
<dbReference type="SUPFAM" id="SSF82693">
    <property type="entry name" value="Multidrug efflux transporter AcrB pore domain, PN1, PN2, PC1 and PC2 subdomains"/>
    <property type="match status" value="2"/>
</dbReference>
<dbReference type="InterPro" id="IPR027463">
    <property type="entry name" value="AcrB_DN_DC_subdom"/>
</dbReference>
<dbReference type="Gene3D" id="3.30.70.1430">
    <property type="entry name" value="Multidrug efflux transporter AcrB pore domain"/>
    <property type="match status" value="1"/>
</dbReference>
<dbReference type="EMBL" id="DPVE01000240">
    <property type="protein sequence ID" value="HCK31155.1"/>
    <property type="molecule type" value="Genomic_DNA"/>
</dbReference>
<dbReference type="InterPro" id="IPR001036">
    <property type="entry name" value="Acrflvin-R"/>
</dbReference>
<dbReference type="Gene3D" id="1.20.1640.10">
    <property type="entry name" value="Multidrug efflux transporter AcrB transmembrane domain"/>
    <property type="match status" value="1"/>
</dbReference>
<keyword evidence="1" id="KW-1133">Transmembrane helix</keyword>
<protein>
    <submittedName>
        <fullName evidence="2">Multidrug transporter AcrB</fullName>
    </submittedName>
</protein>
<dbReference type="PANTHER" id="PTHR32063:SF18">
    <property type="entry name" value="CATION EFFLUX SYSTEM PROTEIN"/>
    <property type="match status" value="1"/>
</dbReference>
<keyword evidence="1" id="KW-0812">Transmembrane</keyword>
<evidence type="ECO:0000313" key="3">
    <source>
        <dbReference type="Proteomes" id="UP000263596"/>
    </source>
</evidence>
<evidence type="ECO:0000313" key="2">
    <source>
        <dbReference type="EMBL" id="HCK31155.1"/>
    </source>
</evidence>
<gene>
    <name evidence="2" type="ORF">DHW29_13860</name>
</gene>
<reference evidence="2 3" key="1">
    <citation type="journal article" date="2018" name="Nat. Biotechnol.">
        <title>A standardized bacterial taxonomy based on genome phylogeny substantially revises the tree of life.</title>
        <authorList>
            <person name="Parks D.H."/>
            <person name="Chuvochina M."/>
            <person name="Waite D.W."/>
            <person name="Rinke C."/>
            <person name="Skarshewski A."/>
            <person name="Chaumeil P.A."/>
            <person name="Hugenholtz P."/>
        </authorList>
    </citation>
    <scope>NUCLEOTIDE SEQUENCE [LARGE SCALE GENOMIC DNA]</scope>
    <source>
        <strain evidence="2">UBA9669</strain>
    </source>
</reference>
<evidence type="ECO:0000256" key="1">
    <source>
        <dbReference type="SAM" id="Phobius"/>
    </source>
</evidence>
<dbReference type="AlphaFoldDB" id="A0A3D2SRG6"/>
<dbReference type="Proteomes" id="UP000263596">
    <property type="component" value="Unassembled WGS sequence"/>
</dbReference>
<proteinExistence type="predicted"/>
<dbReference type="Gene3D" id="3.30.70.1320">
    <property type="entry name" value="Multidrug efflux transporter AcrB pore domain like"/>
    <property type="match status" value="1"/>
</dbReference>
<comment type="caution">
    <text evidence="2">The sequence shown here is derived from an EMBL/GenBank/DDBJ whole genome shotgun (WGS) entry which is preliminary data.</text>
</comment>
<feature type="transmembrane region" description="Helical" evidence="1">
    <location>
        <begin position="15"/>
        <end position="34"/>
    </location>
</feature>